<evidence type="ECO:0000259" key="4">
    <source>
        <dbReference type="Pfam" id="PF04586"/>
    </source>
</evidence>
<accession>A0A1M6LHF3</accession>
<name>A0A1M6LHF3_9BRAD</name>
<keyword evidence="1" id="KW-1188">Viral release from host cell</keyword>
<dbReference type="Pfam" id="PF04586">
    <property type="entry name" value="Peptidase_S78"/>
    <property type="match status" value="1"/>
</dbReference>
<evidence type="ECO:0000256" key="3">
    <source>
        <dbReference type="ARBA" id="ARBA00022801"/>
    </source>
</evidence>
<keyword evidence="3" id="KW-0378">Hydrolase</keyword>
<dbReference type="Proteomes" id="UP000189935">
    <property type="component" value="Chromosome I"/>
</dbReference>
<evidence type="ECO:0000313" key="6">
    <source>
        <dbReference type="Proteomes" id="UP000189935"/>
    </source>
</evidence>
<dbReference type="InterPro" id="IPR054613">
    <property type="entry name" value="Peptidase_S78_dom"/>
</dbReference>
<dbReference type="OrthoDB" id="8182543at2"/>
<reference evidence="5 6" key="1">
    <citation type="submission" date="2016-11" db="EMBL/GenBank/DDBJ databases">
        <authorList>
            <person name="Jaros S."/>
            <person name="Januszkiewicz K."/>
            <person name="Wedrychowicz H."/>
        </authorList>
    </citation>
    <scope>NUCLEOTIDE SEQUENCE [LARGE SCALE GENOMIC DNA]</scope>
    <source>
        <strain evidence="5 6">GAS499</strain>
    </source>
</reference>
<sequence length="403" mass="43929">MKKTVVDIAEFRSKLVSGSAPGVLLRLAPSADLQMVGDERVMKFVFSDGSVDRYGDTIDARGWVLDSFNANPVALFGHDANTIENVIGKARNVRVEGTRLVGEIEFMEASVNPKAEAVYQMLKGGYLNAVSVGFQPIEWDLSKDKSRPQGINFKKQELLEISVVPVPALPTALVQARAAGIDVDRLGLVDEVIEPPADKVKRRSALLVRKVLGRKTKGLYDLGFLISILSDLGMLTSWSEWEAEIEGDGSNVPNMLVDILFDLADAFTAMANEELAEFLADFNDEPDTTGFDDVELAYVAEGKSAPARCFRAARMRAKYLATGKIEKAGRVLSAENQKKLRDAHTQLSAACDIVKGVADSADVTETDADDSGKPDVIVLDDQKAARERRERIARARKAQAEAV</sequence>
<evidence type="ECO:0000256" key="1">
    <source>
        <dbReference type="ARBA" id="ARBA00022612"/>
    </source>
</evidence>
<feature type="domain" description="Prohead serine protease" evidence="4">
    <location>
        <begin position="73"/>
        <end position="179"/>
    </location>
</feature>
<gene>
    <name evidence="5" type="ORF">SAMN05444159_1277</name>
</gene>
<evidence type="ECO:0000256" key="2">
    <source>
        <dbReference type="ARBA" id="ARBA00022670"/>
    </source>
</evidence>
<dbReference type="AlphaFoldDB" id="A0A1M6LHF3"/>
<dbReference type="EMBL" id="LT670844">
    <property type="protein sequence ID" value="SHJ70619.1"/>
    <property type="molecule type" value="Genomic_DNA"/>
</dbReference>
<dbReference type="GO" id="GO:0008233">
    <property type="term" value="F:peptidase activity"/>
    <property type="evidence" value="ECO:0007669"/>
    <property type="project" value="UniProtKB-KW"/>
</dbReference>
<dbReference type="GO" id="GO:0006508">
    <property type="term" value="P:proteolysis"/>
    <property type="evidence" value="ECO:0007669"/>
    <property type="project" value="UniProtKB-KW"/>
</dbReference>
<keyword evidence="2 5" id="KW-0645">Protease</keyword>
<evidence type="ECO:0000313" key="5">
    <source>
        <dbReference type="EMBL" id="SHJ70619.1"/>
    </source>
</evidence>
<protein>
    <submittedName>
        <fullName evidence="5">Phage prohead protease, HK97 family</fullName>
    </submittedName>
</protein>
<proteinExistence type="predicted"/>
<organism evidence="5 6">
    <name type="scientific">Bradyrhizobium lablabi</name>
    <dbReference type="NCBI Taxonomy" id="722472"/>
    <lineage>
        <taxon>Bacteria</taxon>
        <taxon>Pseudomonadati</taxon>
        <taxon>Pseudomonadota</taxon>
        <taxon>Alphaproteobacteria</taxon>
        <taxon>Hyphomicrobiales</taxon>
        <taxon>Nitrobacteraceae</taxon>
        <taxon>Bradyrhizobium</taxon>
    </lineage>
</organism>
<dbReference type="RefSeq" id="WP_079537417.1">
    <property type="nucleotide sequence ID" value="NZ_LT670844.1"/>
</dbReference>